<dbReference type="Gene3D" id="3.40.50.150">
    <property type="entry name" value="Vaccinia Virus protein VP39"/>
    <property type="match status" value="1"/>
</dbReference>
<sequence length="437" mass="48590">MGSTNHSNLLRLAQTVQQATETIVKHLQYTKQQEPSFDQDSKAIQGDADTHSVRIQLNDAAQDLLRLVNGPANEYRSFFMSHYTLAAYQVALHFKIFRHVPLGGKISIADLASKAGIDKDRCRRVIKHLATQRVFEEVEPDIFTHTASSALIARDSDMEAILWMQFDEMFKAASDSAKFVQNDLNGSAEADSPFCTRHGKPPYQFYAENPEKGLNFAKAMAALTQMDRSISALRDGFQWGKLEAPGKVVDVGGASGRVSMDLAAVFPDLTFVVQDVSIEALNDGKAKLPSEIADRVSFMQHDFFKDQPITDVSAFFMRQCLHNWRDEDCIKILRALVPALEKCKPGTPLLINEEVLPELNEVSKYQEHLSRQLFFKMQFNINTILAIFVIASVAAAQQQCIETPANNQCPTSHPKFCAVASGTGVIHTACCQSNVQC</sequence>
<dbReference type="GO" id="GO:0032259">
    <property type="term" value="P:methylation"/>
    <property type="evidence" value="ECO:0007669"/>
    <property type="project" value="UniProtKB-KW"/>
</dbReference>
<dbReference type="AlphaFoldDB" id="A0A8H6G8X9"/>
<evidence type="ECO:0000259" key="4">
    <source>
        <dbReference type="Pfam" id="PF00891"/>
    </source>
</evidence>
<dbReference type="Gene3D" id="1.10.10.10">
    <property type="entry name" value="Winged helix-like DNA-binding domain superfamily/Winged helix DNA-binding domain"/>
    <property type="match status" value="1"/>
</dbReference>
<evidence type="ECO:0000256" key="3">
    <source>
        <dbReference type="ARBA" id="ARBA00022691"/>
    </source>
</evidence>
<dbReference type="PROSITE" id="PS51683">
    <property type="entry name" value="SAM_OMT_II"/>
    <property type="match status" value="1"/>
</dbReference>
<dbReference type="InterPro" id="IPR029063">
    <property type="entry name" value="SAM-dependent_MTases_sf"/>
</dbReference>
<feature type="domain" description="O-methyltransferase C-terminal" evidence="4">
    <location>
        <begin position="191"/>
        <end position="367"/>
    </location>
</feature>
<keyword evidence="2" id="KW-0808">Transferase</keyword>
<reference evidence="5 6" key="1">
    <citation type="journal article" date="2020" name="bioRxiv">
        <title>A chromosome-scale genome assembly for the Fusarium oxysporum strain Fo5176 to establish a model Arabidopsis-fungal pathosystem.</title>
        <authorList>
            <person name="Fokkens L."/>
            <person name="Guo L."/>
            <person name="Dora S."/>
            <person name="Wang B."/>
            <person name="Ye K."/>
            <person name="Sanchez-Rodriguez C."/>
            <person name="Croll D."/>
        </authorList>
    </citation>
    <scope>NUCLEOTIDE SEQUENCE [LARGE SCALE GENOMIC DNA]</scope>
    <source>
        <strain evidence="5 6">Fo5176</strain>
    </source>
</reference>
<dbReference type="InterPro" id="IPR036388">
    <property type="entry name" value="WH-like_DNA-bd_sf"/>
</dbReference>
<dbReference type="Proteomes" id="UP000593570">
    <property type="component" value="Unassembled WGS sequence"/>
</dbReference>
<evidence type="ECO:0000313" key="6">
    <source>
        <dbReference type="Proteomes" id="UP000593570"/>
    </source>
</evidence>
<evidence type="ECO:0000256" key="2">
    <source>
        <dbReference type="ARBA" id="ARBA00022679"/>
    </source>
</evidence>
<dbReference type="SUPFAM" id="SSF53335">
    <property type="entry name" value="S-adenosyl-L-methionine-dependent methyltransferases"/>
    <property type="match status" value="1"/>
</dbReference>
<proteinExistence type="predicted"/>
<evidence type="ECO:0000256" key="1">
    <source>
        <dbReference type="ARBA" id="ARBA00022603"/>
    </source>
</evidence>
<accession>A0A8H6G8X9</accession>
<evidence type="ECO:0000313" key="5">
    <source>
        <dbReference type="EMBL" id="KAF6513280.1"/>
    </source>
</evidence>
<name>A0A8H6G8X9_FUSOX</name>
<comment type="caution">
    <text evidence="5">The sequence shown here is derived from an EMBL/GenBank/DDBJ whole genome shotgun (WGS) entry which is preliminary data.</text>
</comment>
<keyword evidence="3" id="KW-0949">S-adenosyl-L-methionine</keyword>
<gene>
    <name evidence="5" type="ORF">HZS61_006605</name>
</gene>
<dbReference type="InterPro" id="IPR036390">
    <property type="entry name" value="WH_DNA-bd_sf"/>
</dbReference>
<dbReference type="SUPFAM" id="SSF46785">
    <property type="entry name" value="Winged helix' DNA-binding domain"/>
    <property type="match status" value="1"/>
</dbReference>
<dbReference type="Pfam" id="PF00891">
    <property type="entry name" value="Methyltransf_2"/>
    <property type="match status" value="1"/>
</dbReference>
<dbReference type="InterPro" id="IPR001077">
    <property type="entry name" value="COMT_C"/>
</dbReference>
<dbReference type="PANTHER" id="PTHR43712:SF12">
    <property type="entry name" value="STERIGMATOCYSTIN 8-O-METHYLTRANSFERASE"/>
    <property type="match status" value="1"/>
</dbReference>
<dbReference type="PANTHER" id="PTHR43712">
    <property type="entry name" value="PUTATIVE (AFU_ORTHOLOGUE AFUA_4G14580)-RELATED"/>
    <property type="match status" value="1"/>
</dbReference>
<keyword evidence="1" id="KW-0489">Methyltransferase</keyword>
<dbReference type="InterPro" id="IPR016461">
    <property type="entry name" value="COMT-like"/>
</dbReference>
<dbReference type="GO" id="GO:0008171">
    <property type="term" value="F:O-methyltransferase activity"/>
    <property type="evidence" value="ECO:0007669"/>
    <property type="project" value="InterPro"/>
</dbReference>
<organism evidence="5 6">
    <name type="scientific">Fusarium oxysporum f. sp. conglutinans</name>
    <dbReference type="NCBI Taxonomy" id="100902"/>
    <lineage>
        <taxon>Eukaryota</taxon>
        <taxon>Fungi</taxon>
        <taxon>Dikarya</taxon>
        <taxon>Ascomycota</taxon>
        <taxon>Pezizomycotina</taxon>
        <taxon>Sordariomycetes</taxon>
        <taxon>Hypocreomycetidae</taxon>
        <taxon>Hypocreales</taxon>
        <taxon>Nectriaceae</taxon>
        <taxon>Fusarium</taxon>
        <taxon>Fusarium oxysporum species complex</taxon>
    </lineage>
</organism>
<protein>
    <recommendedName>
        <fullName evidence="4">O-methyltransferase C-terminal domain-containing protein</fullName>
    </recommendedName>
</protein>
<dbReference type="EMBL" id="JACDXP010000017">
    <property type="protein sequence ID" value="KAF6513280.1"/>
    <property type="molecule type" value="Genomic_DNA"/>
</dbReference>